<organism evidence="1 2">
    <name type="scientific">Hydra vulgaris</name>
    <name type="common">Hydra</name>
    <name type="synonym">Hydra attenuata</name>
    <dbReference type="NCBI Taxonomy" id="6087"/>
    <lineage>
        <taxon>Eukaryota</taxon>
        <taxon>Metazoa</taxon>
        <taxon>Cnidaria</taxon>
        <taxon>Hydrozoa</taxon>
        <taxon>Hydroidolina</taxon>
        <taxon>Anthoathecata</taxon>
        <taxon>Aplanulata</taxon>
        <taxon>Hydridae</taxon>
        <taxon>Hydra</taxon>
    </lineage>
</organism>
<dbReference type="GeneID" id="100200465"/>
<dbReference type="RefSeq" id="XP_065655714.1">
    <property type="nucleotide sequence ID" value="XM_065799642.1"/>
</dbReference>
<protein>
    <submittedName>
        <fullName evidence="2">Uncharacterized protein LOC100200465 isoform X3</fullName>
    </submittedName>
</protein>
<dbReference type="Gene3D" id="2.30.29.30">
    <property type="entry name" value="Pleckstrin-homology domain (PH domain)/Phosphotyrosine-binding domain (PTB)"/>
    <property type="match status" value="1"/>
</dbReference>
<accession>A0ABM4C2E4</accession>
<sequence length="300" mass="34593">MLFYEGYITKSASDITKPFRTRYCTVSMEKISNSDQIRKKKKRTSFQLRQRSISLNNQPLNLLESSDPLQQRVVLTYYKKENKPHLGKFILDDCSIRNISEGIKGFPFAICVTLVYLNIPRDLYLCFEKEEEKENFLKVLQEHTQTQSNSDDDNFDKPTVKEIPIDLNNPIFEELDKLKNAIRSESSNQELDNLSKEYIFPENYRRDSGYSTTNSRSSNASTISRNSFISSLSPKISYDINSFDPSKTLLSCPSVEYDLSLSPLSSKDGSNLNMNLEFNENSEESKENFYENVNISTLSI</sequence>
<reference evidence="2" key="1">
    <citation type="submission" date="2025-08" db="UniProtKB">
        <authorList>
            <consortium name="RefSeq"/>
        </authorList>
    </citation>
    <scope>IDENTIFICATION</scope>
</reference>
<evidence type="ECO:0000313" key="2">
    <source>
        <dbReference type="RefSeq" id="XP_065655714.1"/>
    </source>
</evidence>
<evidence type="ECO:0000313" key="1">
    <source>
        <dbReference type="Proteomes" id="UP001652625"/>
    </source>
</evidence>
<proteinExistence type="predicted"/>
<keyword evidence="1" id="KW-1185">Reference proteome</keyword>
<gene>
    <name evidence="2" type="primary">LOC100200465</name>
</gene>
<name>A0ABM4C2E4_HYDVU</name>
<dbReference type="InterPro" id="IPR011993">
    <property type="entry name" value="PH-like_dom_sf"/>
</dbReference>
<dbReference type="SUPFAM" id="SSF50729">
    <property type="entry name" value="PH domain-like"/>
    <property type="match status" value="1"/>
</dbReference>
<dbReference type="Proteomes" id="UP001652625">
    <property type="component" value="Chromosome 06"/>
</dbReference>